<reference evidence="3" key="1">
    <citation type="submission" date="2016-11" db="EMBL/GenBank/DDBJ databases">
        <authorList>
            <person name="Varghese N."/>
            <person name="Submissions S."/>
        </authorList>
    </citation>
    <scope>NUCLEOTIDE SEQUENCE [LARGE SCALE GENOMIC DNA]</scope>
    <source>
        <strain evidence="3">DSM 26134</strain>
    </source>
</reference>
<evidence type="ECO:0000256" key="1">
    <source>
        <dbReference type="SAM" id="MobiDB-lite"/>
    </source>
</evidence>
<keyword evidence="3" id="KW-1185">Reference proteome</keyword>
<dbReference type="RefSeq" id="WP_073121206.1">
    <property type="nucleotide sequence ID" value="NZ_FRAA01000002.1"/>
</dbReference>
<dbReference type="AlphaFoldDB" id="A0A1M6NL27"/>
<organism evidence="2 3">
    <name type="scientific">Reichenbachiella agariperforans</name>
    <dbReference type="NCBI Taxonomy" id="156994"/>
    <lineage>
        <taxon>Bacteria</taxon>
        <taxon>Pseudomonadati</taxon>
        <taxon>Bacteroidota</taxon>
        <taxon>Cytophagia</taxon>
        <taxon>Cytophagales</taxon>
        <taxon>Reichenbachiellaceae</taxon>
        <taxon>Reichenbachiella</taxon>
    </lineage>
</organism>
<evidence type="ECO:0008006" key="4">
    <source>
        <dbReference type="Google" id="ProtNLM"/>
    </source>
</evidence>
<evidence type="ECO:0000313" key="2">
    <source>
        <dbReference type="EMBL" id="SHJ96437.1"/>
    </source>
</evidence>
<feature type="region of interest" description="Disordered" evidence="1">
    <location>
        <begin position="31"/>
        <end position="51"/>
    </location>
</feature>
<proteinExistence type="predicted"/>
<name>A0A1M6NL27_REIAG</name>
<dbReference type="Proteomes" id="UP000184474">
    <property type="component" value="Unassembled WGS sequence"/>
</dbReference>
<dbReference type="EMBL" id="FRAA01000002">
    <property type="protein sequence ID" value="SHJ96437.1"/>
    <property type="molecule type" value="Genomic_DNA"/>
</dbReference>
<dbReference type="STRING" id="156994.SAMN04488028_102301"/>
<evidence type="ECO:0000313" key="3">
    <source>
        <dbReference type="Proteomes" id="UP000184474"/>
    </source>
</evidence>
<sequence length="149" mass="16521">MTKKEKVYKACEAVLVEKIYIAKSGMEAAQASANNETKSSAGDKYETGRAMSQNERDMYAKKLTELVHQQKMLKGINPKKISDKVESGALLRTEKGKFFISISLGQIKVGSEFVMAISPLSPIAQLILGKIKGDDFSWMNQTQTILEIE</sequence>
<gene>
    <name evidence="2" type="ORF">SAMN04488028_102301</name>
</gene>
<protein>
    <recommendedName>
        <fullName evidence="4">Transcription elongation factor, GreA/GreB, C-term</fullName>
    </recommendedName>
</protein>
<feature type="compositionally biased region" description="Polar residues" evidence="1">
    <location>
        <begin position="31"/>
        <end position="40"/>
    </location>
</feature>
<accession>A0A1M6NL27</accession>